<proteinExistence type="predicted"/>
<evidence type="ECO:0000313" key="3">
    <source>
        <dbReference type="Proteomes" id="UP000297777"/>
    </source>
</evidence>
<feature type="compositionally biased region" description="Low complexity" evidence="1">
    <location>
        <begin position="287"/>
        <end position="301"/>
    </location>
</feature>
<feature type="compositionally biased region" description="Basic and acidic residues" evidence="1">
    <location>
        <begin position="620"/>
        <end position="633"/>
    </location>
</feature>
<organism evidence="2 3">
    <name type="scientific">Botrytis tulipae</name>
    <dbReference type="NCBI Taxonomy" id="87230"/>
    <lineage>
        <taxon>Eukaryota</taxon>
        <taxon>Fungi</taxon>
        <taxon>Dikarya</taxon>
        <taxon>Ascomycota</taxon>
        <taxon>Pezizomycotina</taxon>
        <taxon>Leotiomycetes</taxon>
        <taxon>Helotiales</taxon>
        <taxon>Sclerotiniaceae</taxon>
        <taxon>Botrytis</taxon>
    </lineage>
</organism>
<protein>
    <submittedName>
        <fullName evidence="2">Uncharacterized protein</fullName>
    </submittedName>
</protein>
<dbReference type="OrthoDB" id="3537995at2759"/>
<name>A0A4Z1EYV4_9HELO</name>
<feature type="compositionally biased region" description="Basic residues" evidence="1">
    <location>
        <begin position="515"/>
        <end position="529"/>
    </location>
</feature>
<evidence type="ECO:0000256" key="1">
    <source>
        <dbReference type="SAM" id="MobiDB-lite"/>
    </source>
</evidence>
<accession>A0A4Z1EYV4</accession>
<keyword evidence="3" id="KW-1185">Reference proteome</keyword>
<feature type="compositionally biased region" description="Basic and acidic residues" evidence="1">
    <location>
        <begin position="530"/>
        <end position="556"/>
    </location>
</feature>
<feature type="region of interest" description="Disordered" evidence="1">
    <location>
        <begin position="285"/>
        <end position="304"/>
    </location>
</feature>
<dbReference type="AlphaFoldDB" id="A0A4Z1EYV4"/>
<dbReference type="EMBL" id="PQXH01000017">
    <property type="protein sequence ID" value="TGO17454.1"/>
    <property type="molecule type" value="Genomic_DNA"/>
</dbReference>
<sequence length="633" mass="71902">MGINIIYYYGYFVAEDVYSTAMDGAKDIIPRRLRRSKLFRRSKGSKSASTEEPEYNNPASSEEEYSKSFTSEDTAETVIHYSSEDKQSELDQYIFSNDSKGSTDTIVHDETVKISRRQRCKAKLRKCLSSKTLKAKFSSYNISSDVCVELGDEIVSDSHINENDHIDPDNHDDVNNDVHLDNIVSTDTIAVMDNSGAPGDIYQKKQWSVSDYSLSIYSQDGIDTIVVSPKEKEINDLKAKLFNKELESKRLRSKISQLSSEPTLKSVSESESVIYTAFETTKVSELSSDTPSSNSGSTSESVIHTPLETTKVSHRQRYRAKIRRCLSSTQELLAPLKALHPNNRAERGHTKQQAKDALEALQNAPMFFESVPFESTEEGEAPTFYCPRHGTCSSHFAWCFCDYHPSAAHRQSERVEDWLLPAWRASVTRGIEEDRAEKARIEEQARMEEQSSMEEHTSKEEQARMEEQAMMEEKVRMGEQALLIQEKSEPQRFSAEEYIDLISDLTDDYLGYSRSKSRSNKRSKSKKRVEKTVEDKLEKKVLPIQEHSELQKHSAEDCLGPASDRTDDYLGVTGYNPRTGTLDKSKRSKKNKGHRRVRWASTEKGWESKAVSSSSPSAECTKENEKMEVPFLA</sequence>
<feature type="region of interest" description="Disordered" evidence="1">
    <location>
        <begin position="40"/>
        <end position="69"/>
    </location>
</feature>
<feature type="region of interest" description="Disordered" evidence="1">
    <location>
        <begin position="512"/>
        <end position="633"/>
    </location>
</feature>
<feature type="compositionally biased region" description="Basic residues" evidence="1">
    <location>
        <begin position="586"/>
        <end position="598"/>
    </location>
</feature>
<dbReference type="Proteomes" id="UP000297777">
    <property type="component" value="Unassembled WGS sequence"/>
</dbReference>
<comment type="caution">
    <text evidence="2">The sequence shown here is derived from an EMBL/GenBank/DDBJ whole genome shotgun (WGS) entry which is preliminary data.</text>
</comment>
<reference evidence="2 3" key="1">
    <citation type="submission" date="2017-12" db="EMBL/GenBank/DDBJ databases">
        <title>Comparative genomics of Botrytis spp.</title>
        <authorList>
            <person name="Valero-Jimenez C.A."/>
            <person name="Tapia P."/>
            <person name="Veloso J."/>
            <person name="Silva-Moreno E."/>
            <person name="Staats M."/>
            <person name="Valdes J.H."/>
            <person name="Van Kan J.A.L."/>
        </authorList>
    </citation>
    <scope>NUCLEOTIDE SEQUENCE [LARGE SCALE GENOMIC DNA]</scope>
    <source>
        <strain evidence="2 3">Bt9001</strain>
    </source>
</reference>
<gene>
    <name evidence="2" type="ORF">BTUL_0017g00340</name>
</gene>
<evidence type="ECO:0000313" key="2">
    <source>
        <dbReference type="EMBL" id="TGO17454.1"/>
    </source>
</evidence>